<comment type="caution">
    <text evidence="1">The sequence shown here is derived from an EMBL/GenBank/DDBJ whole genome shotgun (WGS) entry which is preliminary data.</text>
</comment>
<organism evidence="1 2">
    <name type="scientific">Brachionus plicatilis</name>
    <name type="common">Marine rotifer</name>
    <name type="synonym">Brachionus muelleri</name>
    <dbReference type="NCBI Taxonomy" id="10195"/>
    <lineage>
        <taxon>Eukaryota</taxon>
        <taxon>Metazoa</taxon>
        <taxon>Spiralia</taxon>
        <taxon>Gnathifera</taxon>
        <taxon>Rotifera</taxon>
        <taxon>Eurotatoria</taxon>
        <taxon>Monogononta</taxon>
        <taxon>Pseudotrocha</taxon>
        <taxon>Ploima</taxon>
        <taxon>Brachionidae</taxon>
        <taxon>Brachionus</taxon>
    </lineage>
</organism>
<evidence type="ECO:0000313" key="2">
    <source>
        <dbReference type="Proteomes" id="UP000276133"/>
    </source>
</evidence>
<accession>A0A3M7P6L1</accession>
<reference evidence="1 2" key="1">
    <citation type="journal article" date="2018" name="Sci. Rep.">
        <title>Genomic signatures of local adaptation to the degree of environmental predictability in rotifers.</title>
        <authorList>
            <person name="Franch-Gras L."/>
            <person name="Hahn C."/>
            <person name="Garcia-Roger E.M."/>
            <person name="Carmona M.J."/>
            <person name="Serra M."/>
            <person name="Gomez A."/>
        </authorList>
    </citation>
    <scope>NUCLEOTIDE SEQUENCE [LARGE SCALE GENOMIC DNA]</scope>
    <source>
        <strain evidence="1">HYR1</strain>
    </source>
</reference>
<gene>
    <name evidence="1" type="ORF">BpHYR1_007296</name>
</gene>
<dbReference type="EMBL" id="REGN01012949">
    <property type="protein sequence ID" value="RMZ94579.1"/>
    <property type="molecule type" value="Genomic_DNA"/>
</dbReference>
<proteinExistence type="predicted"/>
<dbReference type="Proteomes" id="UP000276133">
    <property type="component" value="Unassembled WGS sequence"/>
</dbReference>
<evidence type="ECO:0000313" key="1">
    <source>
        <dbReference type="EMBL" id="RMZ94579.1"/>
    </source>
</evidence>
<sequence>MNKNLRAKGAHPIAAALANGSQAATLAILIQNRFTRLYYQYLFLYDHKTKIYSKSIIIIDADIVKVE</sequence>
<dbReference type="AlphaFoldDB" id="A0A3M7P6L1"/>
<name>A0A3M7P6L1_BRAPC</name>
<keyword evidence="2" id="KW-1185">Reference proteome</keyword>
<protein>
    <submittedName>
        <fullName evidence="1">Uncharacterized protein</fullName>
    </submittedName>
</protein>